<organism evidence="1 2">
    <name type="scientific">Datura stramonium</name>
    <name type="common">Jimsonweed</name>
    <name type="synonym">Common thornapple</name>
    <dbReference type="NCBI Taxonomy" id="4076"/>
    <lineage>
        <taxon>Eukaryota</taxon>
        <taxon>Viridiplantae</taxon>
        <taxon>Streptophyta</taxon>
        <taxon>Embryophyta</taxon>
        <taxon>Tracheophyta</taxon>
        <taxon>Spermatophyta</taxon>
        <taxon>Magnoliopsida</taxon>
        <taxon>eudicotyledons</taxon>
        <taxon>Gunneridae</taxon>
        <taxon>Pentapetalae</taxon>
        <taxon>asterids</taxon>
        <taxon>lamiids</taxon>
        <taxon>Solanales</taxon>
        <taxon>Solanaceae</taxon>
        <taxon>Solanoideae</taxon>
        <taxon>Datureae</taxon>
        <taxon>Datura</taxon>
    </lineage>
</organism>
<gene>
    <name evidence="1" type="ORF">HAX54_043470</name>
</gene>
<comment type="caution">
    <text evidence="1">The sequence shown here is derived from an EMBL/GenBank/DDBJ whole genome shotgun (WGS) entry which is preliminary data.</text>
</comment>
<protein>
    <submittedName>
        <fullName evidence="1">Uncharacterized protein</fullName>
    </submittedName>
</protein>
<keyword evidence="2" id="KW-1185">Reference proteome</keyword>
<reference evidence="1 2" key="1">
    <citation type="journal article" date="2021" name="BMC Genomics">
        <title>Datura genome reveals duplications of psychoactive alkaloid biosynthetic genes and high mutation rate following tissue culture.</title>
        <authorList>
            <person name="Rajewski A."/>
            <person name="Carter-House D."/>
            <person name="Stajich J."/>
            <person name="Litt A."/>
        </authorList>
    </citation>
    <scope>NUCLEOTIDE SEQUENCE [LARGE SCALE GENOMIC DNA]</scope>
    <source>
        <strain evidence="1">AR-01</strain>
    </source>
</reference>
<dbReference type="EMBL" id="JACEIK010006501">
    <property type="protein sequence ID" value="MCE2055807.1"/>
    <property type="molecule type" value="Genomic_DNA"/>
</dbReference>
<proteinExistence type="predicted"/>
<name>A0ABS8W108_DATST</name>
<dbReference type="Proteomes" id="UP000823775">
    <property type="component" value="Unassembled WGS sequence"/>
</dbReference>
<evidence type="ECO:0000313" key="1">
    <source>
        <dbReference type="EMBL" id="MCE2055807.1"/>
    </source>
</evidence>
<accession>A0ABS8W108</accession>
<evidence type="ECO:0000313" key="2">
    <source>
        <dbReference type="Proteomes" id="UP000823775"/>
    </source>
</evidence>
<sequence length="103" mass="11914">MSGAPRQKCLDLEKFDEHLGEIEGAVHQSLFVAEIVGNLTNSVSGWPLKPLPKFLFPSPSPYYDLPVVFDTYMNNEEEEHHAQIRNMEKLILERMEVMREKLI</sequence>